<comment type="subcellular location">
    <subcellularLocation>
        <location evidence="1">Membrane</location>
        <topology evidence="1">Multi-pass membrane protein</topology>
    </subcellularLocation>
</comment>
<dbReference type="GO" id="GO:0016780">
    <property type="term" value="F:phosphotransferase activity, for other substituted phosphate groups"/>
    <property type="evidence" value="ECO:0007669"/>
    <property type="project" value="TreeGrafter"/>
</dbReference>
<sequence length="462" mass="52397">MSNSGQTLKAKAKLPILFIGDICVYYAALLLMLLVRYGEINPASPIFSAHLTPFTVGLAGWLLIYYIGGMYEKIILRSKRALNQRFFVLTLLGGLLLILLLYFVPSFTVAPKTNFFIFLAIFAVANYAWRRGFNIILGLWSGVTKQRLLLIGTNDAAQEIARHITEHPHLGYELAIWHKEPHMEKEQTPEEFAQLLASNGVLSVIAPAELNHDPHALRLLYQAFLQGIEIISLSDFYERLFDRVSLADLEDAWILARLPRGARSYQALKYPLEFLLALVLLIILSPMLLLAGVAVKLTSSGPALYIQERVGQHGKAFKLYKFRSMYHDTARNPDAAANNPTWSNGSGDNRVTPVGRILRATHVDEFPQLFNILRGEMSFIGPRPERPEFTKGLEQKIPYYELRYLLKPGITGWAQINYRYGASVEDAYQKLQYEIYYLKNRSLLLDTGILAKTIKRLFVNNS</sequence>
<dbReference type="EMBL" id="PFBD01000003">
    <property type="protein sequence ID" value="PIR87410.1"/>
    <property type="molecule type" value="Genomic_DNA"/>
</dbReference>
<comment type="caution">
    <text evidence="9">The sequence shown here is derived from an EMBL/GenBank/DDBJ whole genome shotgun (WGS) entry which is preliminary data.</text>
</comment>
<protein>
    <recommendedName>
        <fullName evidence="8">Bacterial sugar transferase domain-containing protein</fullName>
    </recommendedName>
</protein>
<evidence type="ECO:0000256" key="1">
    <source>
        <dbReference type="ARBA" id="ARBA00004141"/>
    </source>
</evidence>
<dbReference type="PANTHER" id="PTHR30576:SF0">
    <property type="entry name" value="UNDECAPRENYL-PHOSPHATE N-ACETYLGALACTOSAMINYL 1-PHOSPHATE TRANSFERASE-RELATED"/>
    <property type="match status" value="1"/>
</dbReference>
<evidence type="ECO:0000256" key="3">
    <source>
        <dbReference type="ARBA" id="ARBA00022679"/>
    </source>
</evidence>
<dbReference type="AlphaFoldDB" id="A0A2H0ULZ6"/>
<evidence type="ECO:0000259" key="8">
    <source>
        <dbReference type="Pfam" id="PF02397"/>
    </source>
</evidence>
<dbReference type="PANTHER" id="PTHR30576">
    <property type="entry name" value="COLANIC BIOSYNTHESIS UDP-GLUCOSE LIPID CARRIER TRANSFERASE"/>
    <property type="match status" value="1"/>
</dbReference>
<dbReference type="Proteomes" id="UP000229526">
    <property type="component" value="Unassembled WGS sequence"/>
</dbReference>
<feature type="transmembrane region" description="Helical" evidence="7">
    <location>
        <begin position="12"/>
        <end position="35"/>
    </location>
</feature>
<keyword evidence="4 7" id="KW-0812">Transmembrane</keyword>
<keyword evidence="6 7" id="KW-0472">Membrane</keyword>
<dbReference type="NCBIfam" id="TIGR03025">
    <property type="entry name" value="EPS_sugtrans"/>
    <property type="match status" value="1"/>
</dbReference>
<evidence type="ECO:0000256" key="4">
    <source>
        <dbReference type="ARBA" id="ARBA00022692"/>
    </source>
</evidence>
<feature type="transmembrane region" description="Helical" evidence="7">
    <location>
        <begin position="47"/>
        <end position="66"/>
    </location>
</feature>
<organism evidence="9 10">
    <name type="scientific">Candidatus Harrisonbacteria bacterium CG10_big_fil_rev_8_21_14_0_10_49_15</name>
    <dbReference type="NCBI Taxonomy" id="1974587"/>
    <lineage>
        <taxon>Bacteria</taxon>
        <taxon>Candidatus Harrisoniibacteriota</taxon>
    </lineage>
</organism>
<keyword evidence="5 7" id="KW-1133">Transmembrane helix</keyword>
<dbReference type="GO" id="GO:0016020">
    <property type="term" value="C:membrane"/>
    <property type="evidence" value="ECO:0007669"/>
    <property type="project" value="UniProtKB-SubCell"/>
</dbReference>
<evidence type="ECO:0000256" key="5">
    <source>
        <dbReference type="ARBA" id="ARBA00022989"/>
    </source>
</evidence>
<evidence type="ECO:0000313" key="9">
    <source>
        <dbReference type="EMBL" id="PIR87410.1"/>
    </source>
</evidence>
<reference evidence="10" key="1">
    <citation type="submission" date="2017-09" db="EMBL/GenBank/DDBJ databases">
        <title>Depth-based differentiation of microbial function through sediment-hosted aquifers and enrichment of novel symbionts in the deep terrestrial subsurface.</title>
        <authorList>
            <person name="Probst A.J."/>
            <person name="Ladd B."/>
            <person name="Jarett J.K."/>
            <person name="Geller-Mcgrath D.E."/>
            <person name="Sieber C.M.K."/>
            <person name="Emerson J.B."/>
            <person name="Anantharaman K."/>
            <person name="Thomas B.C."/>
            <person name="Malmstrom R."/>
            <person name="Stieglmeier M."/>
            <person name="Klingl A."/>
            <person name="Woyke T."/>
            <person name="Ryan C.M."/>
            <person name="Banfield J.F."/>
        </authorList>
    </citation>
    <scope>NUCLEOTIDE SEQUENCE [LARGE SCALE GENOMIC DNA]</scope>
</reference>
<feature type="transmembrane region" description="Helical" evidence="7">
    <location>
        <begin position="110"/>
        <end position="129"/>
    </location>
</feature>
<evidence type="ECO:0000256" key="7">
    <source>
        <dbReference type="SAM" id="Phobius"/>
    </source>
</evidence>
<gene>
    <name evidence="9" type="ORF">COU11_00585</name>
</gene>
<dbReference type="Pfam" id="PF02397">
    <property type="entry name" value="Bac_transf"/>
    <property type="match status" value="1"/>
</dbReference>
<comment type="similarity">
    <text evidence="2">Belongs to the bacterial sugar transferase family.</text>
</comment>
<evidence type="ECO:0000256" key="6">
    <source>
        <dbReference type="ARBA" id="ARBA00023136"/>
    </source>
</evidence>
<dbReference type="InterPro" id="IPR003362">
    <property type="entry name" value="Bact_transf"/>
</dbReference>
<feature type="transmembrane region" description="Helical" evidence="7">
    <location>
        <begin position="86"/>
        <end position="104"/>
    </location>
</feature>
<feature type="transmembrane region" description="Helical" evidence="7">
    <location>
        <begin position="274"/>
        <end position="295"/>
    </location>
</feature>
<evidence type="ECO:0000256" key="2">
    <source>
        <dbReference type="ARBA" id="ARBA00006464"/>
    </source>
</evidence>
<proteinExistence type="inferred from homology"/>
<dbReference type="InterPro" id="IPR017475">
    <property type="entry name" value="EPS_sugar_tfrase"/>
</dbReference>
<name>A0A2H0ULZ6_9BACT</name>
<keyword evidence="3" id="KW-0808">Transferase</keyword>
<evidence type="ECO:0000313" key="10">
    <source>
        <dbReference type="Proteomes" id="UP000229526"/>
    </source>
</evidence>
<accession>A0A2H0ULZ6</accession>
<feature type="domain" description="Bacterial sugar transferase" evidence="8">
    <location>
        <begin position="272"/>
        <end position="458"/>
    </location>
</feature>